<gene>
    <name evidence="3" type="ORF">O0I10_003808</name>
</gene>
<reference evidence="3 4" key="1">
    <citation type="submission" date="2023-03" db="EMBL/GenBank/DDBJ databases">
        <title>Genome sequence of Lichtheimia ornata CBS 291.66.</title>
        <authorList>
            <person name="Mohabir J.T."/>
            <person name="Shea T.P."/>
            <person name="Kurbessoian T."/>
            <person name="Berby B."/>
            <person name="Fontaine J."/>
            <person name="Livny J."/>
            <person name="Gnirke A."/>
            <person name="Stajich J.E."/>
            <person name="Cuomo C.A."/>
        </authorList>
    </citation>
    <scope>NUCLEOTIDE SEQUENCE [LARGE SCALE GENOMIC DNA]</scope>
    <source>
        <strain evidence="3">CBS 291.66</strain>
    </source>
</reference>
<feature type="compositionally biased region" description="Basic residues" evidence="1">
    <location>
        <begin position="378"/>
        <end position="388"/>
    </location>
</feature>
<feature type="compositionally biased region" description="Polar residues" evidence="1">
    <location>
        <begin position="300"/>
        <end position="313"/>
    </location>
</feature>
<organism evidence="3 4">
    <name type="scientific">Lichtheimia ornata</name>
    <dbReference type="NCBI Taxonomy" id="688661"/>
    <lineage>
        <taxon>Eukaryota</taxon>
        <taxon>Fungi</taxon>
        <taxon>Fungi incertae sedis</taxon>
        <taxon>Mucoromycota</taxon>
        <taxon>Mucoromycotina</taxon>
        <taxon>Mucoromycetes</taxon>
        <taxon>Mucorales</taxon>
        <taxon>Lichtheimiaceae</taxon>
        <taxon>Lichtheimia</taxon>
    </lineage>
</organism>
<dbReference type="InterPro" id="IPR029060">
    <property type="entry name" value="PIN-like_dom_sf"/>
</dbReference>
<dbReference type="GeneID" id="83211221"/>
<feature type="region of interest" description="Disordered" evidence="1">
    <location>
        <begin position="285"/>
        <end position="313"/>
    </location>
</feature>
<dbReference type="Proteomes" id="UP001234581">
    <property type="component" value="Unassembled WGS sequence"/>
</dbReference>
<dbReference type="Gene3D" id="3.40.50.1010">
    <property type="entry name" value="5'-nuclease"/>
    <property type="match status" value="1"/>
</dbReference>
<dbReference type="GO" id="GO:0004540">
    <property type="term" value="F:RNA nuclease activity"/>
    <property type="evidence" value="ECO:0007669"/>
    <property type="project" value="UniProtKB-ARBA"/>
</dbReference>
<dbReference type="PANTHER" id="PTHR16161">
    <property type="entry name" value="TRANSCRIPTIONAL PROTEIN SWT1"/>
    <property type="match status" value="1"/>
</dbReference>
<evidence type="ECO:0000313" key="4">
    <source>
        <dbReference type="Proteomes" id="UP001234581"/>
    </source>
</evidence>
<evidence type="ECO:0000313" key="3">
    <source>
        <dbReference type="EMBL" id="KAJ8660351.1"/>
    </source>
</evidence>
<dbReference type="PANTHER" id="PTHR16161:SF0">
    <property type="entry name" value="TRANSCRIPTIONAL PROTEIN SWT1"/>
    <property type="match status" value="1"/>
</dbReference>
<evidence type="ECO:0000256" key="1">
    <source>
        <dbReference type="SAM" id="MobiDB-lite"/>
    </source>
</evidence>
<dbReference type="SUPFAM" id="SSF88723">
    <property type="entry name" value="PIN domain-like"/>
    <property type="match status" value="1"/>
</dbReference>
<evidence type="ECO:0000259" key="2">
    <source>
        <dbReference type="SMART" id="SM00670"/>
    </source>
</evidence>
<dbReference type="Pfam" id="PF13638">
    <property type="entry name" value="PIN_4"/>
    <property type="match status" value="1"/>
</dbReference>
<feature type="region of interest" description="Disordered" evidence="1">
    <location>
        <begin position="328"/>
        <end position="410"/>
    </location>
</feature>
<sequence length="410" mass="45928">MYNDDELMDIDGPEFLSEVNNQIAAIRSTASTASNQTHAPSESSNDDLSAYYHYYRHGMQGSPVAQDYMPEPFMQVAILDTNFLISNLAYLRTLTSQAAKYHGSLVLVVPWIVVKELDGLKGMNHQQITRGDLGDLARKAMKFIEGALRERKPWLRGQKSYEIYDENAKLSKGDDSILDCCLFFHNRMGKRVTLLTNDRNLAIQAMIHDVRSLSAENKVDLADFTQSLSKGQVAAPHETMESLGMDVDPGLAAAATRYVQPTTTSHYLVSGGPVIDEDVDMDMDYDEEPAPAATTQTPAISSHNGSSKNSTTNDSIYASRYAHDYGPVNYVGKKQQPYNHSRYSNDSLTSTPLPRDKYGEELKPPSSSAGRLEEQRRNKQQQQHHHPHQQYNHARYSRDGTIWSSAYAPR</sequence>
<dbReference type="CDD" id="cd18727">
    <property type="entry name" value="PIN_Swt1-like"/>
    <property type="match status" value="1"/>
</dbReference>
<feature type="domain" description="PIN" evidence="2">
    <location>
        <begin position="75"/>
        <end position="203"/>
    </location>
</feature>
<dbReference type="GO" id="GO:0005634">
    <property type="term" value="C:nucleus"/>
    <property type="evidence" value="ECO:0007669"/>
    <property type="project" value="TreeGrafter"/>
</dbReference>
<comment type="caution">
    <text evidence="3">The sequence shown here is derived from an EMBL/GenBank/DDBJ whole genome shotgun (WGS) entry which is preliminary data.</text>
</comment>
<keyword evidence="4" id="KW-1185">Reference proteome</keyword>
<name>A0AAD7Y0R9_9FUNG</name>
<protein>
    <recommendedName>
        <fullName evidence="2">PIN domain-containing protein</fullName>
    </recommendedName>
</protein>
<dbReference type="AlphaFoldDB" id="A0AAD7Y0R9"/>
<dbReference type="RefSeq" id="XP_058345264.1">
    <property type="nucleotide sequence ID" value="XM_058483875.1"/>
</dbReference>
<dbReference type="InterPro" id="IPR052626">
    <property type="entry name" value="SWT1_Regulator"/>
</dbReference>
<feature type="compositionally biased region" description="Polar residues" evidence="1">
    <location>
        <begin position="336"/>
        <end position="352"/>
    </location>
</feature>
<proteinExistence type="predicted"/>
<feature type="compositionally biased region" description="Basic and acidic residues" evidence="1">
    <location>
        <begin position="354"/>
        <end position="363"/>
    </location>
</feature>
<accession>A0AAD7Y0R9</accession>
<dbReference type="EMBL" id="JARTCD010000013">
    <property type="protein sequence ID" value="KAJ8660351.1"/>
    <property type="molecule type" value="Genomic_DNA"/>
</dbReference>
<dbReference type="InterPro" id="IPR002716">
    <property type="entry name" value="PIN_dom"/>
</dbReference>
<feature type="compositionally biased region" description="Low complexity" evidence="1">
    <location>
        <begin position="290"/>
        <end position="299"/>
    </location>
</feature>
<dbReference type="SMART" id="SM00670">
    <property type="entry name" value="PINc"/>
    <property type="match status" value="1"/>
</dbReference>